<dbReference type="Proteomes" id="UP000595703">
    <property type="component" value="Chromosome"/>
</dbReference>
<proteinExistence type="predicted"/>
<dbReference type="KEGG" id="arev:RVR_10522"/>
<keyword evidence="2" id="KW-1185">Reference proteome</keyword>
<reference evidence="1 2" key="2">
    <citation type="journal article" date="2011" name="J. Antibiot.">
        <title>Furaquinocins I and J: novel polyketide isoprenoid hybrid compounds from Streptomyces reveromyceticus SN-593.</title>
        <authorList>
            <person name="Panthee S."/>
            <person name="Takahashi S."/>
            <person name="Takagi H."/>
            <person name="Nogawa T."/>
            <person name="Oowada E."/>
            <person name="Uramoto M."/>
            <person name="Osada H."/>
        </authorList>
    </citation>
    <scope>NUCLEOTIDE SEQUENCE [LARGE SCALE GENOMIC DNA]</scope>
    <source>
        <strain evidence="1 2">SN-593</strain>
    </source>
</reference>
<name>A0A7U3VQB8_9ACTN</name>
<accession>A0A7U3VQB8</accession>
<dbReference type="AlphaFoldDB" id="A0A7U3VQB8"/>
<sequence length="99" mass="10985">MATEDCLVPRPEARIADICARLAAVGLTPERTDRGGRARIEAPVPPDFPAGRWPELLAVLETADRFGFADSTSRGRHLWAVVRTDPDRRVTPRRESPEP</sequence>
<reference evidence="1 2" key="4">
    <citation type="journal article" date="2020" name="Sci. Rep.">
        <title>beta-carboline chemical signals induce reveromycin production through a LuxR family regulator in Streptomyces sp. SN-593.</title>
        <authorList>
            <person name="Panthee S."/>
            <person name="Kito N."/>
            <person name="Hayashi T."/>
            <person name="Shimizu T."/>
            <person name="Ishikawa J."/>
            <person name="Hamamoto H."/>
            <person name="Osada H."/>
            <person name="Takahashi S."/>
        </authorList>
    </citation>
    <scope>NUCLEOTIDE SEQUENCE [LARGE SCALE GENOMIC DNA]</scope>
    <source>
        <strain evidence="1 2">SN-593</strain>
    </source>
</reference>
<evidence type="ECO:0000313" key="2">
    <source>
        <dbReference type="Proteomes" id="UP000595703"/>
    </source>
</evidence>
<reference evidence="1 2" key="1">
    <citation type="journal article" date="2010" name="J. Bacteriol.">
        <title>Biochemical characterization of a novel indole prenyltransferase from Streptomyces sp. SN-593.</title>
        <authorList>
            <person name="Takahashi S."/>
            <person name="Takagi H."/>
            <person name="Toyoda A."/>
            <person name="Uramoto M."/>
            <person name="Nogawa T."/>
            <person name="Ueki M."/>
            <person name="Sakaki Y."/>
            <person name="Osada H."/>
        </authorList>
    </citation>
    <scope>NUCLEOTIDE SEQUENCE [LARGE SCALE GENOMIC DNA]</scope>
    <source>
        <strain evidence="1 2">SN-593</strain>
    </source>
</reference>
<dbReference type="EMBL" id="AP018365">
    <property type="protein sequence ID" value="BBA99484.1"/>
    <property type="molecule type" value="Genomic_DNA"/>
</dbReference>
<gene>
    <name evidence="1" type="ORF">RVR_10522</name>
</gene>
<reference evidence="1 2" key="3">
    <citation type="journal article" date="2011" name="Nat. Chem. Biol.">
        <title>Reveromycin A biosynthesis uses RevG and RevJ for stereospecific spiroacetal formation.</title>
        <authorList>
            <person name="Takahashi S."/>
            <person name="Toyoda A."/>
            <person name="Sekiyama Y."/>
            <person name="Takagi H."/>
            <person name="Nogawa T."/>
            <person name="Uramoto M."/>
            <person name="Suzuki R."/>
            <person name="Koshino H."/>
            <person name="Kumano T."/>
            <person name="Panthee S."/>
            <person name="Dairi T."/>
            <person name="Ishikawa J."/>
            <person name="Ikeda H."/>
            <person name="Sakaki Y."/>
            <person name="Osada H."/>
        </authorList>
    </citation>
    <scope>NUCLEOTIDE SEQUENCE [LARGE SCALE GENOMIC DNA]</scope>
    <source>
        <strain evidence="1 2">SN-593</strain>
    </source>
</reference>
<evidence type="ECO:0000313" key="1">
    <source>
        <dbReference type="EMBL" id="BBA99484.1"/>
    </source>
</evidence>
<organism evidence="1 2">
    <name type="scientific">Actinacidiphila reveromycinica</name>
    <dbReference type="NCBI Taxonomy" id="659352"/>
    <lineage>
        <taxon>Bacteria</taxon>
        <taxon>Bacillati</taxon>
        <taxon>Actinomycetota</taxon>
        <taxon>Actinomycetes</taxon>
        <taxon>Kitasatosporales</taxon>
        <taxon>Streptomycetaceae</taxon>
        <taxon>Actinacidiphila</taxon>
    </lineage>
</organism>
<protein>
    <submittedName>
        <fullName evidence="1">Uncharacterized protein</fullName>
    </submittedName>
</protein>